<dbReference type="Proteomes" id="UP000008810">
    <property type="component" value="Chromosome 3"/>
</dbReference>
<evidence type="ECO:0000313" key="3">
    <source>
        <dbReference type="EnsemblPlants" id="PNT67121"/>
    </source>
</evidence>
<reference evidence="2" key="2">
    <citation type="submission" date="2017-06" db="EMBL/GenBank/DDBJ databases">
        <title>WGS assembly of Brachypodium distachyon.</title>
        <authorList>
            <consortium name="The International Brachypodium Initiative"/>
            <person name="Lucas S."/>
            <person name="Harmon-Smith M."/>
            <person name="Lail K."/>
            <person name="Tice H."/>
            <person name="Grimwood J."/>
            <person name="Bruce D."/>
            <person name="Barry K."/>
            <person name="Shu S."/>
            <person name="Lindquist E."/>
            <person name="Wang M."/>
            <person name="Pitluck S."/>
            <person name="Vogel J.P."/>
            <person name="Garvin D.F."/>
            <person name="Mockler T.C."/>
            <person name="Schmutz J."/>
            <person name="Rokhsar D."/>
            <person name="Bevan M.W."/>
        </authorList>
    </citation>
    <scope>NUCLEOTIDE SEQUENCE</scope>
    <source>
        <strain evidence="2">Bd21</strain>
    </source>
</reference>
<accession>A0A2K2CYM2</accession>
<feature type="region of interest" description="Disordered" evidence="1">
    <location>
        <begin position="33"/>
        <end position="112"/>
    </location>
</feature>
<evidence type="ECO:0000313" key="4">
    <source>
        <dbReference type="Proteomes" id="UP000008810"/>
    </source>
</evidence>
<dbReference type="Gramene" id="PNT67121">
    <property type="protein sequence ID" value="PNT67121"/>
    <property type="gene ID" value="BRADI_3g21284v3"/>
</dbReference>
<keyword evidence="4" id="KW-1185">Reference proteome</keyword>
<proteinExistence type="predicted"/>
<gene>
    <name evidence="2" type="ORF">BRADI_3g21284v3</name>
</gene>
<reference evidence="3" key="3">
    <citation type="submission" date="2018-08" db="UniProtKB">
        <authorList>
            <consortium name="EnsemblPlants"/>
        </authorList>
    </citation>
    <scope>IDENTIFICATION</scope>
    <source>
        <strain evidence="3">cv. Bd21</strain>
    </source>
</reference>
<dbReference type="AlphaFoldDB" id="A0A2K2CYM2"/>
<evidence type="ECO:0000256" key="1">
    <source>
        <dbReference type="SAM" id="MobiDB-lite"/>
    </source>
</evidence>
<evidence type="ECO:0000313" key="2">
    <source>
        <dbReference type="EMBL" id="PNT67121.1"/>
    </source>
</evidence>
<feature type="compositionally biased region" description="Low complexity" evidence="1">
    <location>
        <begin position="88"/>
        <end position="101"/>
    </location>
</feature>
<organism evidence="2">
    <name type="scientific">Brachypodium distachyon</name>
    <name type="common">Purple false brome</name>
    <name type="synonym">Trachynia distachya</name>
    <dbReference type="NCBI Taxonomy" id="15368"/>
    <lineage>
        <taxon>Eukaryota</taxon>
        <taxon>Viridiplantae</taxon>
        <taxon>Streptophyta</taxon>
        <taxon>Embryophyta</taxon>
        <taxon>Tracheophyta</taxon>
        <taxon>Spermatophyta</taxon>
        <taxon>Magnoliopsida</taxon>
        <taxon>Liliopsida</taxon>
        <taxon>Poales</taxon>
        <taxon>Poaceae</taxon>
        <taxon>BOP clade</taxon>
        <taxon>Pooideae</taxon>
        <taxon>Stipodae</taxon>
        <taxon>Brachypodieae</taxon>
        <taxon>Brachypodium</taxon>
    </lineage>
</organism>
<reference evidence="2 3" key="1">
    <citation type="journal article" date="2010" name="Nature">
        <title>Genome sequencing and analysis of the model grass Brachypodium distachyon.</title>
        <authorList>
            <consortium name="International Brachypodium Initiative"/>
        </authorList>
    </citation>
    <scope>NUCLEOTIDE SEQUENCE [LARGE SCALE GENOMIC DNA]</scope>
    <source>
        <strain evidence="2 3">Bd21</strain>
    </source>
</reference>
<name>A0A2K2CYM2_BRADI</name>
<sequence>MDGSPCSSLSLLTSQNACLVRVLLSHSLLSPPSLSRPSLPHLHLEPCAGHSPDPTAAGGFLRSGSADAGLHHSGSGEAGLPRNGTTDACAPPAAAPASWAAQKNGSAAKPALVPVRASRW</sequence>
<dbReference type="EnsemblPlants" id="PNT67121">
    <property type="protein sequence ID" value="PNT67121"/>
    <property type="gene ID" value="BRADI_3g21284v3"/>
</dbReference>
<dbReference type="EMBL" id="CM000882">
    <property type="protein sequence ID" value="PNT67121.1"/>
    <property type="molecule type" value="Genomic_DNA"/>
</dbReference>
<dbReference type="InParanoid" id="A0A2K2CYM2"/>
<protein>
    <submittedName>
        <fullName evidence="2 3">Uncharacterized protein</fullName>
    </submittedName>
</protein>